<evidence type="ECO:0000313" key="3">
    <source>
        <dbReference type="Proteomes" id="UP000287651"/>
    </source>
</evidence>
<gene>
    <name evidence="2" type="ORF">B296_00022353</name>
</gene>
<proteinExistence type="predicted"/>
<name>A0A444DZC4_ENSVE</name>
<feature type="region of interest" description="Disordered" evidence="1">
    <location>
        <begin position="38"/>
        <end position="69"/>
    </location>
</feature>
<dbReference type="Proteomes" id="UP000287651">
    <property type="component" value="Unassembled WGS sequence"/>
</dbReference>
<evidence type="ECO:0000256" key="1">
    <source>
        <dbReference type="SAM" id="MobiDB-lite"/>
    </source>
</evidence>
<feature type="region of interest" description="Disordered" evidence="1">
    <location>
        <begin position="1"/>
        <end position="23"/>
    </location>
</feature>
<dbReference type="AlphaFoldDB" id="A0A444DZC4"/>
<evidence type="ECO:0000313" key="2">
    <source>
        <dbReference type="EMBL" id="RRT53944.1"/>
    </source>
</evidence>
<protein>
    <submittedName>
        <fullName evidence="2">Uncharacterized protein</fullName>
    </submittedName>
</protein>
<accession>A0A444DZC4</accession>
<dbReference type="EMBL" id="AMZH03010857">
    <property type="protein sequence ID" value="RRT53944.1"/>
    <property type="molecule type" value="Genomic_DNA"/>
</dbReference>
<comment type="caution">
    <text evidence="2">The sequence shown here is derived from an EMBL/GenBank/DDBJ whole genome shotgun (WGS) entry which is preliminary data.</text>
</comment>
<organism evidence="2 3">
    <name type="scientific">Ensete ventricosum</name>
    <name type="common">Abyssinian banana</name>
    <name type="synonym">Musa ensete</name>
    <dbReference type="NCBI Taxonomy" id="4639"/>
    <lineage>
        <taxon>Eukaryota</taxon>
        <taxon>Viridiplantae</taxon>
        <taxon>Streptophyta</taxon>
        <taxon>Embryophyta</taxon>
        <taxon>Tracheophyta</taxon>
        <taxon>Spermatophyta</taxon>
        <taxon>Magnoliopsida</taxon>
        <taxon>Liliopsida</taxon>
        <taxon>Zingiberales</taxon>
        <taxon>Musaceae</taxon>
        <taxon>Ensete</taxon>
    </lineage>
</organism>
<feature type="compositionally biased region" description="Basic and acidic residues" evidence="1">
    <location>
        <begin position="1"/>
        <end position="20"/>
    </location>
</feature>
<sequence length="69" mass="7548">MVDDRACDSQLREAPKEKARVSRLASQPCDAAIAVATRAQAREENVERKQKSPPSDSPREMGLPTQRGG</sequence>
<reference evidence="2 3" key="1">
    <citation type="journal article" date="2014" name="Agronomy (Basel)">
        <title>A Draft Genome Sequence for Ensete ventricosum, the Drought-Tolerant Tree Against Hunger.</title>
        <authorList>
            <person name="Harrison J."/>
            <person name="Moore K.A."/>
            <person name="Paszkiewicz K."/>
            <person name="Jones T."/>
            <person name="Grant M."/>
            <person name="Ambacheew D."/>
            <person name="Muzemil S."/>
            <person name="Studholme D.J."/>
        </authorList>
    </citation>
    <scope>NUCLEOTIDE SEQUENCE [LARGE SCALE GENOMIC DNA]</scope>
</reference>
<feature type="compositionally biased region" description="Basic and acidic residues" evidence="1">
    <location>
        <begin position="40"/>
        <end position="50"/>
    </location>
</feature>